<protein>
    <submittedName>
        <fullName evidence="2">Transmembrane domain-containing protein</fullName>
    </submittedName>
</protein>
<dbReference type="EMBL" id="LT994652">
    <property type="protein sequence ID" value="SPN79922.1"/>
    <property type="molecule type" value="Genomic_DNA"/>
</dbReference>
<dbReference type="Proteomes" id="UP000270547">
    <property type="component" value="Segment"/>
</dbReference>
<feature type="transmembrane region" description="Helical" evidence="1">
    <location>
        <begin position="12"/>
        <end position="29"/>
    </location>
</feature>
<evidence type="ECO:0000313" key="2">
    <source>
        <dbReference type="EMBL" id="SPN79922.1"/>
    </source>
</evidence>
<gene>
    <name evidence="2" type="ORF">ZAZAV_611</name>
</gene>
<evidence type="ECO:0000256" key="1">
    <source>
        <dbReference type="SAM" id="Phobius"/>
    </source>
</evidence>
<keyword evidence="1" id="KW-1133">Transmembrane helix</keyword>
<reference evidence="2" key="1">
    <citation type="submission" date="2018-03" db="EMBL/GenBank/DDBJ databases">
        <authorList>
            <consortium name="Urmite Genomes"/>
        </authorList>
    </citation>
    <scope>NUCLEOTIDE SEQUENCE [LARGE SCALE GENOMIC DNA]</scope>
    <source>
        <strain evidence="2">IHUMI-S29</strain>
    </source>
</reference>
<sequence>MLRKAKGSHINGLSIFNLLLKWVIGAISYKKALIQRRLFFWGMNEDGDIIFYESGAGEFEEEGYTEAVNVEMRNILDSLPTTFSAAQTVNIMCQ</sequence>
<name>A0A2R8FFZ7_9VIRU</name>
<accession>A0A2R8FFZ7</accession>
<keyword evidence="1 2" id="KW-0812">Transmembrane</keyword>
<organism evidence="2">
    <name type="scientific">Cedratvirus Zaza IHUMI</name>
    <dbReference type="NCBI Taxonomy" id="2126979"/>
    <lineage>
        <taxon>Viruses</taxon>
        <taxon>Pithoviruses</taxon>
    </lineage>
</organism>
<proteinExistence type="predicted"/>
<keyword evidence="1" id="KW-0472">Membrane</keyword>